<dbReference type="EMBL" id="CP117564">
    <property type="protein sequence ID" value="WDB32038.1"/>
    <property type="molecule type" value="Genomic_DNA"/>
</dbReference>
<protein>
    <submittedName>
        <fullName evidence="3">Adhesin biosynthesis transcription regulatory family protein</fullName>
    </submittedName>
</protein>
<gene>
    <name evidence="3" type="ORF">PS049_26130</name>
</gene>
<dbReference type="InterPro" id="IPR004356">
    <property type="entry name" value="Adhesin_operon_reg_prot"/>
</dbReference>
<proteinExistence type="predicted"/>
<dbReference type="GO" id="GO:0006355">
    <property type="term" value="P:regulation of DNA-templated transcription"/>
    <property type="evidence" value="ECO:0007669"/>
    <property type="project" value="InterPro"/>
</dbReference>
<organism evidence="3 4">
    <name type="scientific">Escherichia albertii</name>
    <dbReference type="NCBI Taxonomy" id="208962"/>
    <lineage>
        <taxon>Bacteria</taxon>
        <taxon>Pseudomonadati</taxon>
        <taxon>Pseudomonadota</taxon>
        <taxon>Gammaproteobacteria</taxon>
        <taxon>Enterobacterales</taxon>
        <taxon>Enterobacteriaceae</taxon>
        <taxon>Escherichia</taxon>
    </lineage>
</organism>
<accession>A0AAX3MT95</accession>
<dbReference type="Gene3D" id="1.10.10.2690">
    <property type="match status" value="1"/>
</dbReference>
<keyword evidence="1" id="KW-0805">Transcription regulation</keyword>
<dbReference type="AlphaFoldDB" id="A0AAX3MT95"/>
<reference evidence="3" key="1">
    <citation type="submission" date="2023-02" db="EMBL/GenBank/DDBJ databases">
        <title>Escherichia albertii as a potential enteropathogen in the light of epidemiological and genomic studies.</title>
        <authorList>
            <person name="Leszczynska K."/>
            <person name="Swiecicka I."/>
            <person name="Daniluk T."/>
            <person name="Lebensztejn D."/>
            <person name="Chmielewska S."/>
            <person name="Leszczynska D."/>
            <person name="Gawor J."/>
            <person name="Kliber M."/>
        </authorList>
    </citation>
    <scope>NUCLEOTIDE SEQUENCE</scope>
    <source>
        <strain evidence="3">BIA_7</strain>
        <plasmid evidence="3">pEA7_2</plasmid>
    </source>
</reference>
<evidence type="ECO:0000256" key="2">
    <source>
        <dbReference type="ARBA" id="ARBA00023163"/>
    </source>
</evidence>
<geneLocation type="plasmid" evidence="3 4">
    <name>pEA7_2</name>
</geneLocation>
<dbReference type="Proteomes" id="UP001219219">
    <property type="component" value="Plasmid pEA7_2"/>
</dbReference>
<dbReference type="RefSeq" id="WP_244567223.1">
    <property type="nucleotide sequence ID" value="NZ_CP117557.1"/>
</dbReference>
<evidence type="ECO:0000313" key="3">
    <source>
        <dbReference type="EMBL" id="WDB32038.1"/>
    </source>
</evidence>
<dbReference type="InterPro" id="IPR053721">
    <property type="entry name" value="Fimbrial_Adhesin_Reg"/>
</dbReference>
<keyword evidence="2" id="KW-0804">Transcription</keyword>
<keyword evidence="3" id="KW-0614">Plasmid</keyword>
<name>A0AAX3MT95_ESCAL</name>
<sequence>MPASLSNEHFWMLIEISPVYSEKMIRALRDFLVLGKERKKICELHNVSLSYFSVALGRISHVNEIVSSLTTYYCSDNSINS</sequence>
<dbReference type="PRINTS" id="PR01554">
    <property type="entry name" value="FIMREGULATRY"/>
</dbReference>
<evidence type="ECO:0000313" key="4">
    <source>
        <dbReference type="Proteomes" id="UP001219219"/>
    </source>
</evidence>
<evidence type="ECO:0000256" key="1">
    <source>
        <dbReference type="ARBA" id="ARBA00023015"/>
    </source>
</evidence>
<dbReference type="Pfam" id="PF03333">
    <property type="entry name" value="PapB"/>
    <property type="match status" value="1"/>
</dbReference>